<dbReference type="PANTHER" id="PTHR43194:SF2">
    <property type="entry name" value="PEROXISOMAL MEMBRANE PROTEIN LPX1"/>
    <property type="match status" value="1"/>
</dbReference>
<dbReference type="SUPFAM" id="SSF53474">
    <property type="entry name" value="alpha/beta-Hydrolases"/>
    <property type="match status" value="1"/>
</dbReference>
<dbReference type="EMBL" id="SGWQ01000002">
    <property type="protein sequence ID" value="RZS43372.1"/>
    <property type="molecule type" value="Genomic_DNA"/>
</dbReference>
<comment type="caution">
    <text evidence="2">The sequence shown here is derived from an EMBL/GenBank/DDBJ whole genome shotgun (WGS) entry which is preliminary data.</text>
</comment>
<accession>A0A4Q7L554</accession>
<keyword evidence="3" id="KW-1185">Reference proteome</keyword>
<evidence type="ECO:0000313" key="2">
    <source>
        <dbReference type="EMBL" id="RZS43372.1"/>
    </source>
</evidence>
<dbReference type="InterPro" id="IPR000073">
    <property type="entry name" value="AB_hydrolase_1"/>
</dbReference>
<dbReference type="Pfam" id="PF12697">
    <property type="entry name" value="Abhydrolase_6"/>
    <property type="match status" value="1"/>
</dbReference>
<evidence type="ECO:0000259" key="1">
    <source>
        <dbReference type="Pfam" id="PF12697"/>
    </source>
</evidence>
<dbReference type="InterPro" id="IPR050228">
    <property type="entry name" value="Carboxylesterase_BioH"/>
</dbReference>
<reference evidence="2 3" key="1">
    <citation type="submission" date="2019-02" db="EMBL/GenBank/DDBJ databases">
        <title>Genomic Encyclopedia of Type Strains, Phase IV (KMG-IV): sequencing the most valuable type-strain genomes for metagenomic binning, comparative biology and taxonomic classification.</title>
        <authorList>
            <person name="Goeker M."/>
        </authorList>
    </citation>
    <scope>NUCLEOTIDE SEQUENCE [LARGE SCALE GENOMIC DNA]</scope>
    <source>
        <strain evidence="2 3">DSM 101727</strain>
    </source>
</reference>
<feature type="domain" description="AB hydrolase-1" evidence="1">
    <location>
        <begin position="58"/>
        <end position="271"/>
    </location>
</feature>
<protein>
    <submittedName>
        <fullName evidence="2">Pimeloyl-ACP methyl ester carboxylesterase</fullName>
    </submittedName>
</protein>
<proteinExistence type="predicted"/>
<evidence type="ECO:0000313" key="3">
    <source>
        <dbReference type="Proteomes" id="UP000294257"/>
    </source>
</evidence>
<dbReference type="AlphaFoldDB" id="A0A4Q7L554"/>
<dbReference type="PANTHER" id="PTHR43194">
    <property type="entry name" value="HYDROLASE ALPHA/BETA FOLD FAMILY"/>
    <property type="match status" value="1"/>
</dbReference>
<dbReference type="GO" id="GO:0003824">
    <property type="term" value="F:catalytic activity"/>
    <property type="evidence" value="ECO:0007669"/>
    <property type="project" value="UniProtKB-ARBA"/>
</dbReference>
<dbReference type="InterPro" id="IPR029058">
    <property type="entry name" value="AB_hydrolase_fold"/>
</dbReference>
<sequence length="288" mass="30427">MRLSAIRLAPNTRVTTPTKGARMNRVTSKDGTPIAYERGGSGPAIILVGGGLDDGSENATLVPELAKRFTVLNYARRGRGDSGDTLPYAVDREIEDLNALIGEAGGSAHLFGASSGGALVLEAAAAGVAVERLAVYEVPYATDDDAARYWSHYVTQLTTALSDGRRGEAIELFMQLAGSSADDIAKAHESPMWSHVEGLAHTLAYDAACLGDGRPPTTRLATITQPTLVATGGIVDPHMQGLQPGYFDAAADEITAALPNARRQILEKQTHVAEPRILASILEQFFTS</sequence>
<organism evidence="2 3">
    <name type="scientific">Herbihabitans rhizosphaerae</name>
    <dbReference type="NCBI Taxonomy" id="1872711"/>
    <lineage>
        <taxon>Bacteria</taxon>
        <taxon>Bacillati</taxon>
        <taxon>Actinomycetota</taxon>
        <taxon>Actinomycetes</taxon>
        <taxon>Pseudonocardiales</taxon>
        <taxon>Pseudonocardiaceae</taxon>
        <taxon>Herbihabitans</taxon>
    </lineage>
</organism>
<gene>
    <name evidence="2" type="ORF">EV193_102351</name>
</gene>
<dbReference type="Proteomes" id="UP000294257">
    <property type="component" value="Unassembled WGS sequence"/>
</dbReference>
<dbReference type="Gene3D" id="3.40.50.1820">
    <property type="entry name" value="alpha/beta hydrolase"/>
    <property type="match status" value="1"/>
</dbReference>
<name>A0A4Q7L554_9PSEU</name>